<keyword evidence="3" id="KW-1185">Reference proteome</keyword>
<sequence>MSDFSDNEDYGMEYADDSGSEPESNWRITSSRPRDTKGRLGIQSLETDGKLTYKLKNFDSMLTCYGQLLTYIKSRVSISMETEFLQQFYQITLDAMMESKNDRAKSFLPNGHWRGGPDERDSVARDICPRIQMYTAHKNNQAIGELYTQAINVKSAIEHPLTMGLSESVEARCTCKRRVRQSPRRLFEAFKSYDESGSVRRLACLKYMVLANMLMKSNINPFENQQTNQFRNEPEILAMTQLVHAYQNNDVNLFEQVLTDNYDALMDDPFIKEHIEELLGNIRSDVLMRLIKPYIKTKLNYLADELKIDQKEVIRLLIDVIHDKCQIQETALVNRGLEPIEAHLLQDMNKIGTTEK</sequence>
<name>A0A915DNX6_9BILA</name>
<dbReference type="Pfam" id="PF01399">
    <property type="entry name" value="PCI"/>
    <property type="match status" value="1"/>
</dbReference>
<accession>A0A915DNX6</accession>
<dbReference type="InterPro" id="IPR050871">
    <property type="entry name" value="26S_Proteasome/COP9_Components"/>
</dbReference>
<feature type="compositionally biased region" description="Acidic residues" evidence="1">
    <location>
        <begin position="1"/>
        <end position="20"/>
    </location>
</feature>
<dbReference type="Gene3D" id="1.25.40.570">
    <property type="match status" value="1"/>
</dbReference>
<evidence type="ECO:0000256" key="1">
    <source>
        <dbReference type="SAM" id="MobiDB-lite"/>
    </source>
</evidence>
<proteinExistence type="predicted"/>
<dbReference type="SMART" id="SM00753">
    <property type="entry name" value="PAM"/>
    <property type="match status" value="1"/>
</dbReference>
<evidence type="ECO:0000313" key="3">
    <source>
        <dbReference type="Proteomes" id="UP000887574"/>
    </source>
</evidence>
<feature type="domain" description="PCI" evidence="2">
    <location>
        <begin position="175"/>
        <end position="344"/>
    </location>
</feature>
<feature type="region of interest" description="Disordered" evidence="1">
    <location>
        <begin position="1"/>
        <end position="40"/>
    </location>
</feature>
<dbReference type="AlphaFoldDB" id="A0A915DNX6"/>
<reference evidence="4" key="1">
    <citation type="submission" date="2022-11" db="UniProtKB">
        <authorList>
            <consortium name="WormBaseParasite"/>
        </authorList>
    </citation>
    <scope>IDENTIFICATION</scope>
</reference>
<dbReference type="PANTHER" id="PTHR10678">
    <property type="entry name" value="26S PROTEASOME NON-ATPASE REGULATORY SUBUNIT 11/COP9 SIGNALOSOME COMPLEX SUBUNIT 2"/>
    <property type="match status" value="1"/>
</dbReference>
<dbReference type="InterPro" id="IPR036390">
    <property type="entry name" value="WH_DNA-bd_sf"/>
</dbReference>
<organism evidence="3 4">
    <name type="scientific">Ditylenchus dipsaci</name>
    <dbReference type="NCBI Taxonomy" id="166011"/>
    <lineage>
        <taxon>Eukaryota</taxon>
        <taxon>Metazoa</taxon>
        <taxon>Ecdysozoa</taxon>
        <taxon>Nematoda</taxon>
        <taxon>Chromadorea</taxon>
        <taxon>Rhabditida</taxon>
        <taxon>Tylenchina</taxon>
        <taxon>Tylenchomorpha</taxon>
        <taxon>Sphaerularioidea</taxon>
        <taxon>Anguinidae</taxon>
        <taxon>Anguininae</taxon>
        <taxon>Ditylenchus</taxon>
    </lineage>
</organism>
<protein>
    <submittedName>
        <fullName evidence="4">PCI domain-containing protein</fullName>
    </submittedName>
</protein>
<dbReference type="InterPro" id="IPR000717">
    <property type="entry name" value="PCI_dom"/>
</dbReference>
<dbReference type="PROSITE" id="PS50250">
    <property type="entry name" value="PCI"/>
    <property type="match status" value="1"/>
</dbReference>
<dbReference type="Proteomes" id="UP000887574">
    <property type="component" value="Unplaced"/>
</dbReference>
<dbReference type="WBParaSite" id="jg21428">
    <property type="protein sequence ID" value="jg21428"/>
    <property type="gene ID" value="jg21428"/>
</dbReference>
<evidence type="ECO:0000259" key="2">
    <source>
        <dbReference type="PROSITE" id="PS50250"/>
    </source>
</evidence>
<feature type="compositionally biased region" description="Polar residues" evidence="1">
    <location>
        <begin position="21"/>
        <end position="31"/>
    </location>
</feature>
<evidence type="ECO:0000313" key="4">
    <source>
        <dbReference type="WBParaSite" id="jg21428"/>
    </source>
</evidence>
<dbReference type="SUPFAM" id="SSF46785">
    <property type="entry name" value="Winged helix' DNA-binding domain"/>
    <property type="match status" value="1"/>
</dbReference>